<protein>
    <submittedName>
        <fullName evidence="1">Endo-1,4-beta-xylanase</fullName>
    </submittedName>
</protein>
<accession>A0AC61RIN0</accession>
<comment type="caution">
    <text evidence="1">The sequence shown here is derived from an EMBL/GenBank/DDBJ whole genome shotgun (WGS) entry which is preliminary data.</text>
</comment>
<keyword evidence="2" id="KW-1185">Reference proteome</keyword>
<proteinExistence type="predicted"/>
<evidence type="ECO:0000313" key="1">
    <source>
        <dbReference type="EMBL" id="TGY78234.1"/>
    </source>
</evidence>
<sequence>MIMRTTYLIPAVIALALSSCQAKKETPVATMKDYFKNDFTIGAAIPVSHVNGADPKADSIVTLHYNSIVAENCMKCEKIHPEENVYFWDDADAFVKYGTDRGMEIIGHTLLWHSQLAPWFAKDSLGNNVSADVLKQRMKDHITTVMTRYKGKIHGWDVVNEAILDDGSYRKSPFYEIIGEEFIPLAFQYAHEADPDAELYLNDFSMSVPGKRDAYVKLIKDLKARGLRIDGIGMQSHIGMDYPNMEDYEKSIVEFANTGVNVMMTELDMSALPTVQMGANISDSVAFNAMRNPYPDGLPAEVSAHWNARMDSVMNLYRKHSDVITRITFWGTQDGMSWKNDFPMHGRTDYPLPFDREYNLKPFMQNMINGESSSI</sequence>
<reference evidence="1" key="1">
    <citation type="submission" date="2019-04" db="EMBL/GenBank/DDBJ databases">
        <title>Microbes associate with the intestines of laboratory mice.</title>
        <authorList>
            <person name="Navarre W."/>
            <person name="Wong E."/>
            <person name="Huang K."/>
            <person name="Tropini C."/>
            <person name="Ng K."/>
            <person name="Yu B."/>
        </authorList>
    </citation>
    <scope>NUCLEOTIDE SEQUENCE</scope>
    <source>
        <strain evidence="1">NM04_E33</strain>
    </source>
</reference>
<gene>
    <name evidence="1" type="ORF">E5331_11065</name>
</gene>
<evidence type="ECO:0000313" key="2">
    <source>
        <dbReference type="Proteomes" id="UP000306319"/>
    </source>
</evidence>
<organism evidence="1 2">
    <name type="scientific">Lepagella muris</name>
    <dbReference type="NCBI Taxonomy" id="3032870"/>
    <lineage>
        <taxon>Bacteria</taxon>
        <taxon>Pseudomonadati</taxon>
        <taxon>Bacteroidota</taxon>
        <taxon>Bacteroidia</taxon>
        <taxon>Bacteroidales</taxon>
        <taxon>Muribaculaceae</taxon>
        <taxon>Lepagella</taxon>
    </lineage>
</organism>
<dbReference type="EMBL" id="SRYB01000015">
    <property type="protein sequence ID" value="TGY78234.1"/>
    <property type="molecule type" value="Genomic_DNA"/>
</dbReference>
<name>A0AC61RIN0_9BACT</name>
<dbReference type="Proteomes" id="UP000306319">
    <property type="component" value="Unassembled WGS sequence"/>
</dbReference>